<dbReference type="OMA" id="AVKTNTM"/>
<feature type="region of interest" description="Disordered" evidence="1">
    <location>
        <begin position="204"/>
        <end position="394"/>
    </location>
</feature>
<keyword evidence="2" id="KW-1133">Transmembrane helix</keyword>
<dbReference type="GeneID" id="27906918"/>
<feature type="domain" description="SMODS and SLOG-associating 2TM effector" evidence="3">
    <location>
        <begin position="68"/>
        <end position="198"/>
    </location>
</feature>
<accession>N1QJ97</accession>
<keyword evidence="2" id="KW-0812">Transmembrane</keyword>
<reference evidence="4 5" key="1">
    <citation type="journal article" date="2012" name="PLoS Pathog.">
        <title>Diverse lifestyles and strategies of plant pathogenesis encoded in the genomes of eighteen Dothideomycetes fungi.</title>
        <authorList>
            <person name="Ohm R.A."/>
            <person name="Feau N."/>
            <person name="Henrissat B."/>
            <person name="Schoch C.L."/>
            <person name="Horwitz B.A."/>
            <person name="Barry K.W."/>
            <person name="Condon B.J."/>
            <person name="Copeland A.C."/>
            <person name="Dhillon B."/>
            <person name="Glaser F."/>
            <person name="Hesse C.N."/>
            <person name="Kosti I."/>
            <person name="LaButti K."/>
            <person name="Lindquist E.A."/>
            <person name="Lucas S."/>
            <person name="Salamov A.A."/>
            <person name="Bradshaw R.E."/>
            <person name="Ciuffetti L."/>
            <person name="Hamelin R.C."/>
            <person name="Kema G.H.J."/>
            <person name="Lawrence C."/>
            <person name="Scott J.A."/>
            <person name="Spatafora J.W."/>
            <person name="Turgeon B.G."/>
            <person name="de Wit P.J.G.M."/>
            <person name="Zhong S."/>
            <person name="Goodwin S.B."/>
            <person name="Grigoriev I.V."/>
        </authorList>
    </citation>
    <scope>NUCLEOTIDE SEQUENCE [LARGE SCALE GENOMIC DNA]</scope>
    <source>
        <strain evidence="4 5">SO2202</strain>
    </source>
</reference>
<dbReference type="eggNOG" id="ENOG502SJQ8">
    <property type="taxonomic scope" value="Eukaryota"/>
</dbReference>
<dbReference type="STRING" id="692275.N1QJ97"/>
<keyword evidence="2" id="KW-0472">Membrane</keyword>
<dbReference type="OrthoDB" id="4472872at2759"/>
<evidence type="ECO:0000313" key="5">
    <source>
        <dbReference type="Proteomes" id="UP000016931"/>
    </source>
</evidence>
<dbReference type="Proteomes" id="UP000016931">
    <property type="component" value="Unassembled WGS sequence"/>
</dbReference>
<keyword evidence="5" id="KW-1185">Reference proteome</keyword>
<dbReference type="HOGENOM" id="CLU_041298_0_0_1"/>
<evidence type="ECO:0000259" key="3">
    <source>
        <dbReference type="Pfam" id="PF18142"/>
    </source>
</evidence>
<sequence>MPGSSSTDERTPLLRFPGSYPSQQFPVQQDVEALSNAYHQFCYLMGNRPPDHPAKATYYPPKDTLYHRAIEHRQSQARIYTFTSALTNTLLLTQVVLGASLTGMGASQSPGWLITVFGALNTIIAGLVAFLKSRGQPMRARMFRDDLNRVVDEIENSATMWRGISQGIHGYDAIDTDETVTVRSEVARLTRLYDRAVKTNTINDPDYYGGAGIGSGDQNSGLRSRPDQAALPAPGSAQPAPASVPAPAQAAAPAASAPPPVADVDESPATKAPAPTPPKQDPPKPDDPVANGTADATKPAPQPSKSSDPNFPAADPGSNASAPTQIPTIPPPPAATSAPVSLATIVDPDASPATASIPTGAGRAKSNKPSSKVTEDLSEAQSTSGGGGGAVKSS</sequence>
<feature type="compositionally biased region" description="Gly residues" evidence="1">
    <location>
        <begin position="384"/>
        <end position="394"/>
    </location>
</feature>
<organism evidence="4 5">
    <name type="scientific">Sphaerulina musiva (strain SO2202)</name>
    <name type="common">Poplar stem canker fungus</name>
    <name type="synonym">Septoria musiva</name>
    <dbReference type="NCBI Taxonomy" id="692275"/>
    <lineage>
        <taxon>Eukaryota</taxon>
        <taxon>Fungi</taxon>
        <taxon>Dikarya</taxon>
        <taxon>Ascomycota</taxon>
        <taxon>Pezizomycotina</taxon>
        <taxon>Dothideomycetes</taxon>
        <taxon>Dothideomycetidae</taxon>
        <taxon>Mycosphaerellales</taxon>
        <taxon>Mycosphaerellaceae</taxon>
        <taxon>Sphaerulina</taxon>
    </lineage>
</organism>
<dbReference type="RefSeq" id="XP_016759991.1">
    <property type="nucleotide sequence ID" value="XM_016909781.1"/>
</dbReference>
<feature type="transmembrane region" description="Helical" evidence="2">
    <location>
        <begin position="79"/>
        <end position="99"/>
    </location>
</feature>
<dbReference type="AlphaFoldDB" id="N1QJ97"/>
<dbReference type="EMBL" id="KB456265">
    <property type="protein sequence ID" value="EMF11870.1"/>
    <property type="molecule type" value="Genomic_DNA"/>
</dbReference>
<proteinExistence type="predicted"/>
<dbReference type="PANTHER" id="PTHR38793:SF3">
    <property type="entry name" value="SMODS AND SLOG-ASSOCIATING 2TM EFFECTOR DOMAIN-CONTAINING PROTEIN"/>
    <property type="match status" value="1"/>
</dbReference>
<feature type="transmembrane region" description="Helical" evidence="2">
    <location>
        <begin position="111"/>
        <end position="131"/>
    </location>
</feature>
<dbReference type="NCBIfam" id="NF033635">
    <property type="entry name" value="SLATT_fungal"/>
    <property type="match status" value="1"/>
</dbReference>
<name>N1QJ97_SPHMS</name>
<feature type="compositionally biased region" description="Low complexity" evidence="1">
    <location>
        <begin position="228"/>
        <end position="255"/>
    </location>
</feature>
<evidence type="ECO:0000256" key="1">
    <source>
        <dbReference type="SAM" id="MobiDB-lite"/>
    </source>
</evidence>
<evidence type="ECO:0000313" key="4">
    <source>
        <dbReference type="EMBL" id="EMF11870.1"/>
    </source>
</evidence>
<dbReference type="Pfam" id="PF18142">
    <property type="entry name" value="SLATT_fungal"/>
    <property type="match status" value="1"/>
</dbReference>
<protein>
    <recommendedName>
        <fullName evidence="3">SMODS and SLOG-associating 2TM effector domain-containing protein</fullName>
    </recommendedName>
</protein>
<dbReference type="InterPro" id="IPR041622">
    <property type="entry name" value="SLATT_fungi"/>
</dbReference>
<dbReference type="PANTHER" id="PTHR38793">
    <property type="entry name" value="SLATT_FUNGAL DOMAIN-CONTAINING PROTEIN-RELATED"/>
    <property type="match status" value="1"/>
</dbReference>
<gene>
    <name evidence="4" type="ORF">SEPMUDRAFT_67226</name>
</gene>
<evidence type="ECO:0000256" key="2">
    <source>
        <dbReference type="SAM" id="Phobius"/>
    </source>
</evidence>